<evidence type="ECO:0000313" key="23">
    <source>
        <dbReference type="Proteomes" id="UP001152320"/>
    </source>
</evidence>
<dbReference type="Pfam" id="PF13895">
    <property type="entry name" value="Ig_2"/>
    <property type="match status" value="1"/>
</dbReference>
<dbReference type="Gene3D" id="2.10.25.10">
    <property type="entry name" value="Laminin"/>
    <property type="match status" value="11"/>
</dbReference>
<feature type="domain" description="Ig-like" evidence="20">
    <location>
        <begin position="1957"/>
        <end position="2040"/>
    </location>
</feature>
<dbReference type="SMART" id="SM00281">
    <property type="entry name" value="LamB"/>
    <property type="match status" value="3"/>
</dbReference>
<comment type="caution">
    <text evidence="12">Lacks conserved residue(s) required for the propagation of feature annotation.</text>
</comment>
<dbReference type="InterPro" id="IPR023415">
    <property type="entry name" value="LDLR_class-A_CS"/>
</dbReference>
<dbReference type="CDD" id="cd00055">
    <property type="entry name" value="EGF_Lam"/>
    <property type="match status" value="7"/>
</dbReference>
<feature type="domain" description="EGF-like" evidence="18">
    <location>
        <begin position="3022"/>
        <end position="3059"/>
    </location>
</feature>
<dbReference type="InterPro" id="IPR007110">
    <property type="entry name" value="Ig-like_dom"/>
</dbReference>
<feature type="region of interest" description="Disordered" evidence="15">
    <location>
        <begin position="66"/>
        <end position="92"/>
    </location>
</feature>
<dbReference type="InterPro" id="IPR036179">
    <property type="entry name" value="Ig-like_dom_sf"/>
</dbReference>
<evidence type="ECO:0000256" key="4">
    <source>
        <dbReference type="ARBA" id="ARBA00022536"/>
    </source>
</evidence>
<feature type="domain" description="Ig-like" evidence="20">
    <location>
        <begin position="1685"/>
        <end position="1768"/>
    </location>
</feature>
<evidence type="ECO:0000259" key="19">
    <source>
        <dbReference type="PROSITE" id="PS50027"/>
    </source>
</evidence>
<dbReference type="SMART" id="SM00409">
    <property type="entry name" value="IG"/>
    <property type="match status" value="13"/>
</dbReference>
<dbReference type="PROSITE" id="PS50835">
    <property type="entry name" value="IG_LIKE"/>
    <property type="match status" value="13"/>
</dbReference>
<dbReference type="GO" id="GO:0007411">
    <property type="term" value="P:axon guidance"/>
    <property type="evidence" value="ECO:0007669"/>
    <property type="project" value="TreeGrafter"/>
</dbReference>
<dbReference type="FunFam" id="2.60.40.10:FF:000032">
    <property type="entry name" value="palladin isoform X1"/>
    <property type="match status" value="2"/>
</dbReference>
<dbReference type="GO" id="GO:0030424">
    <property type="term" value="C:axon"/>
    <property type="evidence" value="ECO:0007669"/>
    <property type="project" value="TreeGrafter"/>
</dbReference>
<dbReference type="InterPro" id="IPR013320">
    <property type="entry name" value="ConA-like_dom_sf"/>
</dbReference>
<dbReference type="SMART" id="SM00408">
    <property type="entry name" value="IGc2"/>
    <property type="match status" value="13"/>
</dbReference>
<keyword evidence="4 12" id="KW-0245">EGF-like domain</keyword>
<feature type="disulfide bond" evidence="13">
    <location>
        <begin position="125"/>
        <end position="140"/>
    </location>
</feature>
<feature type="domain" description="Ig-like" evidence="20">
    <location>
        <begin position="1504"/>
        <end position="1588"/>
    </location>
</feature>
<dbReference type="CDD" id="cd00110">
    <property type="entry name" value="LamG"/>
    <property type="match status" value="3"/>
</dbReference>
<dbReference type="Gene3D" id="2.60.40.10">
    <property type="entry name" value="Immunoglobulins"/>
    <property type="match status" value="13"/>
</dbReference>
<keyword evidence="11" id="KW-0393">Immunoglobulin domain</keyword>
<evidence type="ECO:0000256" key="2">
    <source>
        <dbReference type="ARBA" id="ARBA00022525"/>
    </source>
</evidence>
<keyword evidence="2" id="KW-0964">Secreted</keyword>
<dbReference type="Pfam" id="PF07679">
    <property type="entry name" value="I-set"/>
    <property type="match status" value="2"/>
</dbReference>
<feature type="disulfide bond" evidence="13">
    <location>
        <begin position="147"/>
        <end position="159"/>
    </location>
</feature>
<accession>A0A9Q1BE37</accession>
<dbReference type="FunFam" id="2.10.25.10:FF:000188">
    <property type="entry name" value="Laminin subunit gamma 2"/>
    <property type="match status" value="1"/>
</dbReference>
<dbReference type="FunFam" id="2.10.25.10:FF:000185">
    <property type="entry name" value="basement membrane-specific heparan sulfate proteoglycan core protein-like"/>
    <property type="match status" value="1"/>
</dbReference>
<dbReference type="Pfam" id="PF13927">
    <property type="entry name" value="Ig_3"/>
    <property type="match status" value="10"/>
</dbReference>
<feature type="chain" id="PRO_5040426400" evidence="16">
    <location>
        <begin position="24"/>
        <end position="3294"/>
    </location>
</feature>
<feature type="domain" description="Laminin G" evidence="17">
    <location>
        <begin position="3105"/>
        <end position="3292"/>
    </location>
</feature>
<evidence type="ECO:0000259" key="21">
    <source>
        <dbReference type="PROSITE" id="PS51115"/>
    </source>
</evidence>
<evidence type="ECO:0000256" key="10">
    <source>
        <dbReference type="ARBA" id="ARBA00023292"/>
    </source>
</evidence>
<feature type="domain" description="Ig-like" evidence="20">
    <location>
        <begin position="1776"/>
        <end position="1860"/>
    </location>
</feature>
<dbReference type="SUPFAM" id="SSF48726">
    <property type="entry name" value="Immunoglobulin"/>
    <property type="match status" value="13"/>
</dbReference>
<keyword evidence="10 14" id="KW-0424">Laminin EGF-like domain</keyword>
<feature type="domain" description="Ig-like" evidence="20">
    <location>
        <begin position="2500"/>
        <end position="2583"/>
    </location>
</feature>
<evidence type="ECO:0000256" key="7">
    <source>
        <dbReference type="ARBA" id="ARBA00022869"/>
    </source>
</evidence>
<dbReference type="SUPFAM" id="SSF49899">
    <property type="entry name" value="Concanavalin A-like lectins/glucanases"/>
    <property type="match status" value="3"/>
</dbReference>
<keyword evidence="5 16" id="KW-0732">Signal</keyword>
<feature type="domain" description="Ig-like" evidence="20">
    <location>
        <begin position="2411"/>
        <end position="2495"/>
    </location>
</feature>
<evidence type="ECO:0000256" key="9">
    <source>
        <dbReference type="ARBA" id="ARBA00023180"/>
    </source>
</evidence>
<dbReference type="OrthoDB" id="10055367at2759"/>
<evidence type="ECO:0000256" key="13">
    <source>
        <dbReference type="PROSITE-ProRule" id="PRU00124"/>
    </source>
</evidence>
<dbReference type="PRINTS" id="PR00261">
    <property type="entry name" value="LDLRECEPTOR"/>
</dbReference>
<dbReference type="SUPFAM" id="SSF57424">
    <property type="entry name" value="LDL receptor-like module"/>
    <property type="match status" value="4"/>
</dbReference>
<dbReference type="InterPro" id="IPR013098">
    <property type="entry name" value="Ig_I-set"/>
</dbReference>
<dbReference type="SMART" id="SM00282">
    <property type="entry name" value="LamG"/>
    <property type="match status" value="3"/>
</dbReference>
<dbReference type="PANTHER" id="PTHR10075">
    <property type="entry name" value="BASIGIN RELATED"/>
    <property type="match status" value="1"/>
</dbReference>
<gene>
    <name evidence="22" type="ORF">HOLleu_39432</name>
</gene>
<evidence type="ECO:0000256" key="11">
    <source>
        <dbReference type="ARBA" id="ARBA00023319"/>
    </source>
</evidence>
<dbReference type="Pfam" id="PF02210">
    <property type="entry name" value="Laminin_G_2"/>
    <property type="match status" value="1"/>
</dbReference>
<evidence type="ECO:0000256" key="5">
    <source>
        <dbReference type="ARBA" id="ARBA00022729"/>
    </source>
</evidence>
<dbReference type="InterPro" id="IPR003599">
    <property type="entry name" value="Ig_sub"/>
</dbReference>
<dbReference type="SMART" id="SM00180">
    <property type="entry name" value="EGF_Lam"/>
    <property type="match status" value="8"/>
</dbReference>
<feature type="disulfide bond" evidence="13">
    <location>
        <begin position="210"/>
        <end position="225"/>
    </location>
</feature>
<feature type="domain" description="Laminin EGF-like" evidence="19">
    <location>
        <begin position="1388"/>
        <end position="1437"/>
    </location>
</feature>
<dbReference type="Pfam" id="PF00054">
    <property type="entry name" value="Laminin_G_1"/>
    <property type="match status" value="2"/>
</dbReference>
<feature type="domain" description="Ig-like" evidence="20">
    <location>
        <begin position="228"/>
        <end position="306"/>
    </location>
</feature>
<dbReference type="InterPro" id="IPR036055">
    <property type="entry name" value="LDL_receptor-like_sf"/>
</dbReference>
<dbReference type="SMART" id="SM00179">
    <property type="entry name" value="EGF_CA"/>
    <property type="match status" value="3"/>
</dbReference>
<dbReference type="PROSITE" id="PS01248">
    <property type="entry name" value="EGF_LAM_1"/>
    <property type="match status" value="5"/>
</dbReference>
<dbReference type="InterPro" id="IPR001791">
    <property type="entry name" value="Laminin_G"/>
</dbReference>
<dbReference type="SMART" id="SM00192">
    <property type="entry name" value="LDLa"/>
    <property type="match status" value="4"/>
</dbReference>
<feature type="domain" description="Laminin IV type A" evidence="21">
    <location>
        <begin position="372"/>
        <end position="568"/>
    </location>
</feature>
<dbReference type="InterPro" id="IPR001881">
    <property type="entry name" value="EGF-like_Ca-bd_dom"/>
</dbReference>
<dbReference type="SMART" id="SM00406">
    <property type="entry name" value="IGv"/>
    <property type="match status" value="4"/>
</dbReference>
<dbReference type="SMART" id="SM00181">
    <property type="entry name" value="EGF"/>
    <property type="match status" value="11"/>
</dbReference>
<dbReference type="GO" id="GO:0098632">
    <property type="term" value="F:cell-cell adhesion mediator activity"/>
    <property type="evidence" value="ECO:0007669"/>
    <property type="project" value="TreeGrafter"/>
</dbReference>
<dbReference type="PROSITE" id="PS01209">
    <property type="entry name" value="LDLRA_1"/>
    <property type="match status" value="3"/>
</dbReference>
<dbReference type="PROSITE" id="PS50025">
    <property type="entry name" value="LAM_G_DOMAIN"/>
    <property type="match status" value="3"/>
</dbReference>
<dbReference type="PROSITE" id="PS50027">
    <property type="entry name" value="EGF_LAM_2"/>
    <property type="match status" value="3"/>
</dbReference>
<feature type="domain" description="Ig-like" evidence="20">
    <location>
        <begin position="2324"/>
        <end position="2406"/>
    </location>
</feature>
<dbReference type="GO" id="GO:0005604">
    <property type="term" value="C:basement membrane"/>
    <property type="evidence" value="ECO:0007669"/>
    <property type="project" value="UniProtKB-SubCell"/>
</dbReference>
<dbReference type="Gene3D" id="2.60.120.200">
    <property type="match status" value="3"/>
</dbReference>
<sequence>MIGLPHRIFILCIVSVVTPIVTTQQRRTPPPETGHLCRGDSDFMCRGSGACIASRKVCDGARDCPDGSDEEGCDGPSPTPRRIDTPTPNTPTEATVVTPIQVGPCPLGYARCQSNDQCILDDYRCDGDYDCDDQSDEFACPTDIIPCEPNEFRCSNQNCAQKIWLCDGDDDCGDGSDEENCPTAAPGELCSASEFECFTHSQCVPKAFQCDNDYDCIDRSDEQDCARPTVIRPPNTPITVTRGETVVIRCEATGTPTPLISWRLNWGAIPPPPRVTTTSENGVGTLIIRGAQESDSGAYTCEVMNNRGYIFAVPDAILIVIPPQGVCQPPYFNSDADIPQECLPCYCFDRSRTCQSSSLFKTEIELIFSNPADLKGVEVVSRKVSTGQVEYINSTRISVDLDLTELIILDFNRYLREGNYYWSLPQLFLGNQLSSYGGKLRYTVRYNPVSFSDRTDLSDIILKSGDTTLVYSFPDLPTPGESTTREVIMTEQNWFREVMATGRGDTPTSVILETITRQEFMDVLSNIEDFFIRASYYSNQRDSVLSNVYLEVGGEEPTDEGRAFMVEDCQCPEGYGGLSCEGCAEGYMMDEFGRCIPCECNGYSNECDAETGICRNCQSFTTGDNCESCEDGYYGNPALGISCGQCPCPYILAPSQHSPTCYLDTDGLVTCDSCAPGYIGRDCGECDEDFTGNPRIFGQMCLPIDHDCNTAGTSLAVNAQCSCKRNAEGETCDQCKDGTFHLSEENQYGCINCFCMGITRACTSTSYFRAQVKSQFTLDPQDFVLTDRMRRVFISSNLEVNQNTGELSYQDFDESISLVDSFYWNLPSKFLGNKVSSYGGSLKYTIRIMNSAGASSMNGEPDVEISGNGVTLLYRHSEMPREDSGRSYTVPFLEQYWTRMDGQPATREFLLMALADLDFILIRATYSSQPELTVLQDVTLDIAEPGVTGLGRAYAVEECRCPVGYTGLSCEDCDIYYTRAGGGLYLGLCEECFCNGHSDLCDPETGVCQDCQHNTEGPFCDRCQDGFYGNAEIGTSQDCEPCPCPLTNPANQFSPTCYYDPRAGPVCDRCEDGYVGDNCERCDEGYSGDPTVVGGRCIRSENHPCDSRGTVSDDGRSCRCKSFVTGQSCDTCAPGYFNLDINNPDGCTFCFCSGITRECSSSDLYREKIRLDFRSSSDPHNVVMRNLENTMRLDSGFFINSDIDEIAFNRFNSLDANQAYFWELPQRFRGNKVTSYGGYLTYNTYYRSNEGGQIIRSADVQIFGNDIVLLYRHDPLPPAQLKRVNVQIVESNFERPDGGAATREHLLMALSDLEYILIRVSYNTEMREIRLWDVSLDTAVERVTNYSRATEVEDCDCPAGYTGTSCQDCAVGYTRSGGGLYLGLCMPCECNGHSQTCDPETGICQGCQDNTEGEFCQNCVDGYYGDATSGTRNDCRQCACPFTFSSNSFSPTCVLDRDSGTGICNNCDPGYEGLYCERCASGYSGDPRVPGDSCRENSRQTNIPEVSVSPADISSILGTSVTIYCNIEGEYDRAEWIREDGRPIPQERAFHQSDNSLLITDLMSSDNAVYICRVYYEDGIKEGRCELTVIGTAVTVVIEEPTSLTVRIGGDIQFICRGSSEAAFTVAWMKQGGPLPPRANEFMGILSITNAVPSDSGTYVCTVSNQFDVVSAYATVIVERDIVSPYNVIINPRFQRVTEGDRVEFLCTADGTPAPSFRWTRGNSELMNEEAIFDNGYFIIPEVRRSDEDEYFCEAFNAGGMSTIRTILYVQASNRPVVTLSPPYLEVEEGRLASFYCGVTGNPTPSRTWSRVGGVFSSGAVIDGGRLTFYRVTPEDAGDYECSAINSYGIDREIATLRVTREEGYAPFVYASEENITISQGSTLTLICNATGVPQPTVSWSRAGGRRFGRNMQERNGVLRIVDIRIEDRDVYTCTAQNIYGSGTASVLVEVERRELPDAVVDPIPTQPYISGSNVQLQCRATAGYPSPTIVWSRDGGAAFTGNTMVEDGVLRIIDITSDEQGVYLCTVTNKAGSVQIAVTLYVRGLPQITISPESNPAEYEVGDSAILECFSTGDPLPNVHWMKRDDSDGLLLMESFDFDRSRAVYYIPKLQVSDSGVYVCRAENSAGYVEKSIVVNVAEKVAREGPPAIAIDVMELTVVEGQRAVFTCSSPGSPVGSYSVTWRRVGQPMPGMVSVSSGVLTFPVTRTEYSGQYYCVVGNNFGFMQELVTLYVLAPPVTTVMPVSQTVNTGDVIRISCMAEGTLPIQYEWFKVAGQLSPNTHDVEGMLEITKVTAADAGQYRCVSQNEAGRSEALATVTVQVPPQVTITPATDTRSVGATVEFHCQATGSPPPQITWSKETGALPASHSIQNGILTLSDLQQGDGGVYICSATSRAGASKAYARLTLQAPPDVAITVNAGYQFVTIGNSVTFECRARGDPEPVITWSKRDGELPISVDIEGGLLTIPIVQLSNAGLYRCTATNAVGSRSSEVVLYVQAAPQVSVQPETRSVSIGASVVFTCFATGFPFPEITWYKEGSDIFPDDFEIDNGLLTLRNIKKEDAGTYVCSATNNEGTVEYKANLIVGELVPYFTQMPQSFISYPKLVDATFKFEIIISFKPESPEGLILYNGQSVLPQGDFVAFGLSGGHAEFRFQLGGGAAVIRSDKPLELGEWHTVRLRRDMTVGFMQVDDQVEVNGTSIGAWRGLELVHDLYLGGVTSYENLPPSAGFNTGFIGCVSQLIINDYRIFLTSGAISMVNIDSCETCLTVTCDNGGECQEAFTETGFTCECPEGFTGSLCEQQMEGARCQPDSCGEGLCIENDDGSGFICRCPVGLTGERCDIGSPIFDPSFVGDSYIAYEGLLASQHSLDIAMMFKPNTHDDGLLLFNGQRVRGAGDYVALVVRDGKLIFQYDSGSGPAVLISNENITSGQWYTVNAQRVARDGSLVINDGVPVKGSSPGSSRGLNLQLPLYLGGVEDFQDIPRALGIQKGFVGCITEVEIDEEPLDLVSSAIGSTNIQECTDIAPCEKMPCQNGATCLTLSSSQYKCLCPEDYTGIHCETLVGPCVEESLCVNGGSCLPIGGDAYQCMCPLGFIGLSCEKVVTLTDGAFFSGSGYLSLPKTTIPRGSGTSSEKEVISFRFRTTDTDGVLLWQGVPEGEDGLRQDYIALGLKEGYLEFSYNLGSGHAEIRSKSRVNNGRVHSVVISRRRKEGMLMIDDGAEIMGESPGKLQMLNVQGNVYLGGTPDIEILTGGRFIEGAEVCISDFVVQVGDVEPVAINFDEVADAGVNVASCSV</sequence>
<comment type="caution">
    <text evidence="22">The sequence shown here is derived from an EMBL/GenBank/DDBJ whole genome shotgun (WGS) entry which is preliminary data.</text>
</comment>
<feature type="domain" description="Ig-like" evidence="20">
    <location>
        <begin position="1592"/>
        <end position="1677"/>
    </location>
</feature>
<feature type="signal peptide" evidence="16">
    <location>
        <begin position="1"/>
        <end position="23"/>
    </location>
</feature>
<evidence type="ECO:0000256" key="1">
    <source>
        <dbReference type="ARBA" id="ARBA00004302"/>
    </source>
</evidence>
<evidence type="ECO:0000256" key="3">
    <source>
        <dbReference type="ARBA" id="ARBA00022530"/>
    </source>
</evidence>
<dbReference type="EMBL" id="JAIZAY010000021">
    <property type="protein sequence ID" value="KAJ8022053.1"/>
    <property type="molecule type" value="Genomic_DNA"/>
</dbReference>
<dbReference type="InterPro" id="IPR002172">
    <property type="entry name" value="LDrepeatLR_classA_rpt"/>
</dbReference>
<feature type="domain" description="Laminin G" evidence="17">
    <location>
        <begin position="2845"/>
        <end position="3026"/>
    </location>
</feature>
<feature type="domain" description="Laminin G" evidence="17">
    <location>
        <begin position="2588"/>
        <end position="2765"/>
    </location>
</feature>
<feature type="disulfide bond" evidence="12">
    <location>
        <begin position="2830"/>
        <end position="2839"/>
    </location>
</feature>
<feature type="disulfide bond" evidence="12">
    <location>
        <begin position="2770"/>
        <end position="2787"/>
    </location>
</feature>
<feature type="disulfide bond" evidence="14">
    <location>
        <begin position="629"/>
        <end position="643"/>
    </location>
</feature>
<dbReference type="Pfam" id="PF00008">
    <property type="entry name" value="EGF"/>
    <property type="match status" value="2"/>
</dbReference>
<feature type="disulfide bond" evidence="13">
    <location>
        <begin position="154"/>
        <end position="172"/>
    </location>
</feature>
<dbReference type="PROSITE" id="PS50026">
    <property type="entry name" value="EGF_3"/>
    <property type="match status" value="4"/>
</dbReference>
<feature type="disulfide bond" evidence="14">
    <location>
        <begin position="1407"/>
        <end position="1416"/>
    </location>
</feature>
<evidence type="ECO:0000259" key="20">
    <source>
        <dbReference type="PROSITE" id="PS50835"/>
    </source>
</evidence>
<feature type="disulfide bond" evidence="12">
    <location>
        <begin position="2807"/>
        <end position="2817"/>
    </location>
</feature>
<dbReference type="Proteomes" id="UP001152320">
    <property type="component" value="Chromosome 21"/>
</dbReference>
<dbReference type="Pfam" id="PF24973">
    <property type="entry name" value="EGF_LMN_ATRN"/>
    <property type="match status" value="3"/>
</dbReference>
<dbReference type="SUPFAM" id="SSF57196">
    <property type="entry name" value="EGF/Laminin"/>
    <property type="match status" value="9"/>
</dbReference>
<evidence type="ECO:0000256" key="16">
    <source>
        <dbReference type="SAM" id="SignalP"/>
    </source>
</evidence>
<dbReference type="InterPro" id="IPR003598">
    <property type="entry name" value="Ig_sub2"/>
</dbReference>
<feature type="domain" description="EGF-like" evidence="18">
    <location>
        <begin position="3061"/>
        <end position="3099"/>
    </location>
</feature>
<dbReference type="InterPro" id="IPR000034">
    <property type="entry name" value="Laminin_IV"/>
</dbReference>
<dbReference type="GO" id="GO:0070593">
    <property type="term" value="P:dendrite self-avoidance"/>
    <property type="evidence" value="ECO:0007669"/>
    <property type="project" value="TreeGrafter"/>
</dbReference>
<dbReference type="CDD" id="cd00112">
    <property type="entry name" value="LDLa"/>
    <property type="match status" value="3"/>
</dbReference>
<evidence type="ECO:0000256" key="8">
    <source>
        <dbReference type="ARBA" id="ARBA00023157"/>
    </source>
</evidence>
<feature type="domain" description="Laminin EGF-like" evidence="19">
    <location>
        <begin position="598"/>
        <end position="645"/>
    </location>
</feature>
<name>A0A9Q1BE37_HOLLE</name>
<dbReference type="Pfam" id="PF00053">
    <property type="entry name" value="EGF_laminin"/>
    <property type="match status" value="6"/>
</dbReference>
<dbReference type="PROSITE" id="PS00022">
    <property type="entry name" value="EGF_1"/>
    <property type="match status" value="5"/>
</dbReference>
<reference evidence="22" key="1">
    <citation type="submission" date="2021-10" db="EMBL/GenBank/DDBJ databases">
        <title>Tropical sea cucumber genome reveals ecological adaptation and Cuvierian tubules defense mechanism.</title>
        <authorList>
            <person name="Chen T."/>
        </authorList>
    </citation>
    <scope>NUCLEOTIDE SEQUENCE</scope>
    <source>
        <strain evidence="22">Nanhai2018</strain>
        <tissue evidence="22">Muscle</tissue>
    </source>
</reference>
<evidence type="ECO:0000256" key="12">
    <source>
        <dbReference type="PROSITE-ProRule" id="PRU00076"/>
    </source>
</evidence>
<feature type="domain" description="Ig-like" evidence="20">
    <location>
        <begin position="2148"/>
        <end position="2232"/>
    </location>
</feature>
<feature type="domain" description="EGF-like" evidence="18">
    <location>
        <begin position="2803"/>
        <end position="2840"/>
    </location>
</feature>
<feature type="disulfide bond" evidence="12">
    <location>
        <begin position="2789"/>
        <end position="2798"/>
    </location>
</feature>
<dbReference type="Pfam" id="PF00057">
    <property type="entry name" value="Ldl_recept_a"/>
    <property type="match status" value="4"/>
</dbReference>
<dbReference type="CDD" id="cd00054">
    <property type="entry name" value="EGF_CA"/>
    <property type="match status" value="3"/>
</dbReference>
<dbReference type="PROSITE" id="PS01186">
    <property type="entry name" value="EGF_2"/>
    <property type="match status" value="2"/>
</dbReference>
<feature type="domain" description="Ig-like" evidence="20">
    <location>
        <begin position="2236"/>
        <end position="2319"/>
    </location>
</feature>
<dbReference type="InterPro" id="IPR000742">
    <property type="entry name" value="EGF"/>
</dbReference>
<dbReference type="Gene3D" id="4.10.400.10">
    <property type="entry name" value="Low-density Lipoprotein Receptor"/>
    <property type="match status" value="4"/>
</dbReference>
<feature type="disulfide bond" evidence="12">
    <location>
        <begin position="3089"/>
        <end position="3098"/>
    </location>
</feature>
<comment type="subcellular location">
    <subcellularLocation>
        <location evidence="1">Secreted</location>
        <location evidence="1">Extracellular space</location>
        <location evidence="1">Extracellular matrix</location>
        <location evidence="1">Basement membrane</location>
    </subcellularLocation>
</comment>
<dbReference type="PANTHER" id="PTHR10075:SF100">
    <property type="entry name" value="FASCICLIN-2"/>
    <property type="match status" value="1"/>
</dbReference>
<keyword evidence="8 12" id="KW-1015">Disulfide bond</keyword>
<keyword evidence="6" id="KW-0677">Repeat</keyword>
<dbReference type="GO" id="GO:0007156">
    <property type="term" value="P:homophilic cell adhesion via plasma membrane adhesion molecules"/>
    <property type="evidence" value="ECO:0007669"/>
    <property type="project" value="TreeGrafter"/>
</dbReference>
<evidence type="ECO:0000256" key="14">
    <source>
        <dbReference type="PROSITE-ProRule" id="PRU00460"/>
    </source>
</evidence>
<feature type="domain" description="Laminin IV type A" evidence="21">
    <location>
        <begin position="1177"/>
        <end position="1354"/>
    </location>
</feature>
<dbReference type="GO" id="GO:0005886">
    <property type="term" value="C:plasma membrane"/>
    <property type="evidence" value="ECO:0007669"/>
    <property type="project" value="TreeGrafter"/>
</dbReference>
<evidence type="ECO:0000259" key="18">
    <source>
        <dbReference type="PROSITE" id="PS50026"/>
    </source>
</evidence>
<proteinExistence type="predicted"/>
<keyword evidence="3" id="KW-0272">Extracellular matrix</keyword>
<feature type="domain" description="Ig-like" evidence="20">
    <location>
        <begin position="1867"/>
        <end position="1952"/>
    </location>
</feature>
<dbReference type="FunFam" id="2.10.25.10:FF:000106">
    <property type="entry name" value="Heparan sulfate proteoglycan 2"/>
    <property type="match status" value="2"/>
</dbReference>
<keyword evidence="7" id="KW-0084">Basement membrane</keyword>
<evidence type="ECO:0000259" key="17">
    <source>
        <dbReference type="PROSITE" id="PS50025"/>
    </source>
</evidence>
<dbReference type="PROSITE" id="PS51115">
    <property type="entry name" value="LAMININ_IVA"/>
    <property type="match status" value="3"/>
</dbReference>
<feature type="domain" description="Ig-like" evidence="20">
    <location>
        <begin position="2047"/>
        <end position="2137"/>
    </location>
</feature>
<dbReference type="InterPro" id="IPR013783">
    <property type="entry name" value="Ig-like_fold"/>
</dbReference>
<organism evidence="22 23">
    <name type="scientific">Holothuria leucospilota</name>
    <name type="common">Black long sea cucumber</name>
    <name type="synonym">Mertensiothuria leucospilota</name>
    <dbReference type="NCBI Taxonomy" id="206669"/>
    <lineage>
        <taxon>Eukaryota</taxon>
        <taxon>Metazoa</taxon>
        <taxon>Echinodermata</taxon>
        <taxon>Eleutherozoa</taxon>
        <taxon>Echinozoa</taxon>
        <taxon>Holothuroidea</taxon>
        <taxon>Aspidochirotacea</taxon>
        <taxon>Aspidochirotida</taxon>
        <taxon>Holothuriidae</taxon>
        <taxon>Holothuria</taxon>
    </lineage>
</organism>
<dbReference type="Pfam" id="PF00052">
    <property type="entry name" value="Laminin_B"/>
    <property type="match status" value="3"/>
</dbReference>
<dbReference type="PROSITE" id="PS50068">
    <property type="entry name" value="LDLRA_2"/>
    <property type="match status" value="4"/>
</dbReference>
<feature type="disulfide bond" evidence="14">
    <location>
        <begin position="1011"/>
        <end position="1020"/>
    </location>
</feature>
<protein>
    <submittedName>
        <fullName evidence="22">Basement membrane-specific heparan sulfate proteoglycan core protein</fullName>
    </submittedName>
</protein>
<feature type="disulfide bond" evidence="13">
    <location>
        <begin position="58"/>
        <end position="73"/>
    </location>
</feature>
<dbReference type="FunFam" id="2.10.25.10:FF:000033">
    <property type="entry name" value="Laminin subunit alpha 2"/>
    <property type="match status" value="1"/>
</dbReference>
<evidence type="ECO:0000256" key="15">
    <source>
        <dbReference type="SAM" id="MobiDB-lite"/>
    </source>
</evidence>
<evidence type="ECO:0000256" key="6">
    <source>
        <dbReference type="ARBA" id="ARBA00022737"/>
    </source>
</evidence>
<dbReference type="InterPro" id="IPR013106">
    <property type="entry name" value="Ig_V-set"/>
</dbReference>
<keyword evidence="9" id="KW-0325">Glycoprotein</keyword>
<dbReference type="InterPro" id="IPR002049">
    <property type="entry name" value="LE_dom"/>
</dbReference>
<evidence type="ECO:0000313" key="22">
    <source>
        <dbReference type="EMBL" id="KAJ8022053.1"/>
    </source>
</evidence>
<dbReference type="InterPro" id="IPR056863">
    <property type="entry name" value="LMN_ATRN_NET-like_EGF"/>
</dbReference>
<feature type="domain" description="Laminin IV type A" evidence="21">
    <location>
        <begin position="778"/>
        <end position="958"/>
    </location>
</feature>
<feature type="disulfide bond" evidence="12">
    <location>
        <begin position="3049"/>
        <end position="3058"/>
    </location>
</feature>
<feature type="domain" description="EGF-like" evidence="18">
    <location>
        <begin position="2763"/>
        <end position="2799"/>
    </location>
</feature>
<dbReference type="CDD" id="cd00096">
    <property type="entry name" value="Ig"/>
    <property type="match status" value="2"/>
</dbReference>
<keyword evidence="23" id="KW-1185">Reference proteome</keyword>
<feature type="domain" description="Laminin EGF-like" evidence="19">
    <location>
        <begin position="992"/>
        <end position="1041"/>
    </location>
</feature>
<feature type="disulfide bond" evidence="14">
    <location>
        <begin position="617"/>
        <end position="626"/>
    </location>
</feature>
<feature type="disulfide bond" evidence="13">
    <location>
        <begin position="166"/>
        <end position="181"/>
    </location>
</feature>
<dbReference type="GO" id="GO:0005509">
    <property type="term" value="F:calcium ion binding"/>
    <property type="evidence" value="ECO:0007669"/>
    <property type="project" value="InterPro"/>
</dbReference>